<organism evidence="3">
    <name type="scientific">Guillardia theta (strain CCMP2712)</name>
    <name type="common">Cryptophyte</name>
    <dbReference type="NCBI Taxonomy" id="905079"/>
    <lineage>
        <taxon>Eukaryota</taxon>
        <taxon>Cryptophyceae</taxon>
        <taxon>Pyrenomonadales</taxon>
        <taxon>Geminigeraceae</taxon>
        <taxon>Guillardia</taxon>
    </lineage>
</organism>
<dbReference type="EMBL" id="JH993101">
    <property type="protein sequence ID" value="EKX34904.1"/>
    <property type="molecule type" value="Genomic_DNA"/>
</dbReference>
<keyword evidence="1" id="KW-0812">Transmembrane</keyword>
<evidence type="ECO:0000256" key="2">
    <source>
        <dbReference type="SAM" id="SignalP"/>
    </source>
</evidence>
<keyword evidence="5" id="KW-1185">Reference proteome</keyword>
<sequence>MRLGVFCLVWMQGFFILLLLCLSVDSGAASQATPSSFFGTLSPVVVSEVQRIFVVRDGSTVQSSVDPVVLSAVYGELLSISGNFSSLGSLEDIRNASLFHDGELVRLVLLAVMGNFHSQTLHDADFYNDVQVVYDPVSRRFVTRQNMREVELVVFQVLLVISVSGVLMVFLLGNHSPSHSPKTDVKAEDKKTTNASLHIGQNLHANRLAMPAWTLGGGRALGRPAV</sequence>
<dbReference type="KEGG" id="gtt:GUITHDRAFT_118946"/>
<dbReference type="HOGENOM" id="CLU_1226794_0_0_1"/>
<feature type="chain" id="PRO_5008769986" evidence="2">
    <location>
        <begin position="30"/>
        <end position="226"/>
    </location>
</feature>
<dbReference type="AlphaFoldDB" id="L1IG64"/>
<evidence type="ECO:0000313" key="5">
    <source>
        <dbReference type="Proteomes" id="UP000011087"/>
    </source>
</evidence>
<reference evidence="3 5" key="1">
    <citation type="journal article" date="2012" name="Nature">
        <title>Algal genomes reveal evolutionary mosaicism and the fate of nucleomorphs.</title>
        <authorList>
            <consortium name="DOE Joint Genome Institute"/>
            <person name="Curtis B.A."/>
            <person name="Tanifuji G."/>
            <person name="Burki F."/>
            <person name="Gruber A."/>
            <person name="Irimia M."/>
            <person name="Maruyama S."/>
            <person name="Arias M.C."/>
            <person name="Ball S.G."/>
            <person name="Gile G.H."/>
            <person name="Hirakawa Y."/>
            <person name="Hopkins J.F."/>
            <person name="Kuo A."/>
            <person name="Rensing S.A."/>
            <person name="Schmutz J."/>
            <person name="Symeonidi A."/>
            <person name="Elias M."/>
            <person name="Eveleigh R.J."/>
            <person name="Herman E.K."/>
            <person name="Klute M.J."/>
            <person name="Nakayama T."/>
            <person name="Obornik M."/>
            <person name="Reyes-Prieto A."/>
            <person name="Armbrust E.V."/>
            <person name="Aves S.J."/>
            <person name="Beiko R.G."/>
            <person name="Coutinho P."/>
            <person name="Dacks J.B."/>
            <person name="Durnford D.G."/>
            <person name="Fast N.M."/>
            <person name="Green B.R."/>
            <person name="Grisdale C.J."/>
            <person name="Hempel F."/>
            <person name="Henrissat B."/>
            <person name="Hoppner M.P."/>
            <person name="Ishida K."/>
            <person name="Kim E."/>
            <person name="Koreny L."/>
            <person name="Kroth P.G."/>
            <person name="Liu Y."/>
            <person name="Malik S.B."/>
            <person name="Maier U.G."/>
            <person name="McRose D."/>
            <person name="Mock T."/>
            <person name="Neilson J.A."/>
            <person name="Onodera N.T."/>
            <person name="Poole A.M."/>
            <person name="Pritham E.J."/>
            <person name="Richards T.A."/>
            <person name="Rocap G."/>
            <person name="Roy S.W."/>
            <person name="Sarai C."/>
            <person name="Schaack S."/>
            <person name="Shirato S."/>
            <person name="Slamovits C.H."/>
            <person name="Spencer D.F."/>
            <person name="Suzuki S."/>
            <person name="Worden A.Z."/>
            <person name="Zauner S."/>
            <person name="Barry K."/>
            <person name="Bell C."/>
            <person name="Bharti A.K."/>
            <person name="Crow J.A."/>
            <person name="Grimwood J."/>
            <person name="Kramer R."/>
            <person name="Lindquist E."/>
            <person name="Lucas S."/>
            <person name="Salamov A."/>
            <person name="McFadden G.I."/>
            <person name="Lane C.E."/>
            <person name="Keeling P.J."/>
            <person name="Gray M.W."/>
            <person name="Grigoriev I.V."/>
            <person name="Archibald J.M."/>
        </authorList>
    </citation>
    <scope>NUCLEOTIDE SEQUENCE</scope>
    <source>
        <strain evidence="3 5">CCMP2712</strain>
    </source>
</reference>
<keyword evidence="1" id="KW-0472">Membrane</keyword>
<reference evidence="4" key="3">
    <citation type="submission" date="2016-03" db="UniProtKB">
        <authorList>
            <consortium name="EnsemblProtists"/>
        </authorList>
    </citation>
    <scope>IDENTIFICATION</scope>
</reference>
<keyword evidence="1" id="KW-1133">Transmembrane helix</keyword>
<gene>
    <name evidence="3" type="ORF">GUITHDRAFT_118946</name>
</gene>
<dbReference type="RefSeq" id="XP_005821884.1">
    <property type="nucleotide sequence ID" value="XM_005821827.1"/>
</dbReference>
<name>L1IG64_GUITC</name>
<reference evidence="5" key="2">
    <citation type="submission" date="2012-11" db="EMBL/GenBank/DDBJ databases">
        <authorList>
            <person name="Kuo A."/>
            <person name="Curtis B.A."/>
            <person name="Tanifuji G."/>
            <person name="Burki F."/>
            <person name="Gruber A."/>
            <person name="Irimia M."/>
            <person name="Maruyama S."/>
            <person name="Arias M.C."/>
            <person name="Ball S.G."/>
            <person name="Gile G.H."/>
            <person name="Hirakawa Y."/>
            <person name="Hopkins J.F."/>
            <person name="Rensing S.A."/>
            <person name="Schmutz J."/>
            <person name="Symeonidi A."/>
            <person name="Elias M."/>
            <person name="Eveleigh R.J."/>
            <person name="Herman E.K."/>
            <person name="Klute M.J."/>
            <person name="Nakayama T."/>
            <person name="Obornik M."/>
            <person name="Reyes-Prieto A."/>
            <person name="Armbrust E.V."/>
            <person name="Aves S.J."/>
            <person name="Beiko R.G."/>
            <person name="Coutinho P."/>
            <person name="Dacks J.B."/>
            <person name="Durnford D.G."/>
            <person name="Fast N.M."/>
            <person name="Green B.R."/>
            <person name="Grisdale C."/>
            <person name="Hempe F."/>
            <person name="Henrissat B."/>
            <person name="Hoppner M.P."/>
            <person name="Ishida K.-I."/>
            <person name="Kim E."/>
            <person name="Koreny L."/>
            <person name="Kroth P.G."/>
            <person name="Liu Y."/>
            <person name="Malik S.-B."/>
            <person name="Maier U.G."/>
            <person name="McRose D."/>
            <person name="Mock T."/>
            <person name="Neilson J.A."/>
            <person name="Onodera N.T."/>
            <person name="Poole A.M."/>
            <person name="Pritham E.J."/>
            <person name="Richards T.A."/>
            <person name="Rocap G."/>
            <person name="Roy S.W."/>
            <person name="Sarai C."/>
            <person name="Schaack S."/>
            <person name="Shirato S."/>
            <person name="Slamovits C.H."/>
            <person name="Spencer D.F."/>
            <person name="Suzuki S."/>
            <person name="Worden A.Z."/>
            <person name="Zauner S."/>
            <person name="Barry K."/>
            <person name="Bell C."/>
            <person name="Bharti A.K."/>
            <person name="Crow J.A."/>
            <person name="Grimwood J."/>
            <person name="Kramer R."/>
            <person name="Lindquist E."/>
            <person name="Lucas S."/>
            <person name="Salamov A."/>
            <person name="McFadden G.I."/>
            <person name="Lane C.E."/>
            <person name="Keeling P.J."/>
            <person name="Gray M.W."/>
            <person name="Grigoriev I.V."/>
            <person name="Archibald J.M."/>
        </authorList>
    </citation>
    <scope>NUCLEOTIDE SEQUENCE</scope>
    <source>
        <strain evidence="5">CCMP2712</strain>
    </source>
</reference>
<evidence type="ECO:0000313" key="4">
    <source>
        <dbReference type="EnsemblProtists" id="EKX34904"/>
    </source>
</evidence>
<evidence type="ECO:0000256" key="1">
    <source>
        <dbReference type="SAM" id="Phobius"/>
    </source>
</evidence>
<dbReference type="Proteomes" id="UP000011087">
    <property type="component" value="Unassembled WGS sequence"/>
</dbReference>
<feature type="signal peptide" evidence="2">
    <location>
        <begin position="1"/>
        <end position="29"/>
    </location>
</feature>
<dbReference type="GeneID" id="17291610"/>
<evidence type="ECO:0000313" key="3">
    <source>
        <dbReference type="EMBL" id="EKX34904.1"/>
    </source>
</evidence>
<accession>L1IG64</accession>
<proteinExistence type="predicted"/>
<keyword evidence="2" id="KW-0732">Signal</keyword>
<protein>
    <submittedName>
        <fullName evidence="3 4">Uncharacterized protein</fullName>
    </submittedName>
</protein>
<dbReference type="EnsemblProtists" id="EKX34904">
    <property type="protein sequence ID" value="EKX34904"/>
    <property type="gene ID" value="GUITHDRAFT_118946"/>
</dbReference>
<feature type="transmembrane region" description="Helical" evidence="1">
    <location>
        <begin position="152"/>
        <end position="172"/>
    </location>
</feature>
<dbReference type="PaxDb" id="55529-EKX34904"/>